<dbReference type="AlphaFoldDB" id="A0A8J4Y7X9"/>
<keyword evidence="2" id="KW-1185">Reference proteome</keyword>
<dbReference type="EMBL" id="JACEEZ010016163">
    <property type="protein sequence ID" value="KAG0718376.1"/>
    <property type="molecule type" value="Genomic_DNA"/>
</dbReference>
<evidence type="ECO:0000313" key="1">
    <source>
        <dbReference type="EMBL" id="KAG0718376.1"/>
    </source>
</evidence>
<comment type="caution">
    <text evidence="1">The sequence shown here is derived from an EMBL/GenBank/DDBJ whole genome shotgun (WGS) entry which is preliminary data.</text>
</comment>
<name>A0A8J4Y7X9_CHIOP</name>
<proteinExistence type="predicted"/>
<dbReference type="Proteomes" id="UP000770661">
    <property type="component" value="Unassembled WGS sequence"/>
</dbReference>
<organism evidence="1 2">
    <name type="scientific">Chionoecetes opilio</name>
    <name type="common">Atlantic snow crab</name>
    <name type="synonym">Cancer opilio</name>
    <dbReference type="NCBI Taxonomy" id="41210"/>
    <lineage>
        <taxon>Eukaryota</taxon>
        <taxon>Metazoa</taxon>
        <taxon>Ecdysozoa</taxon>
        <taxon>Arthropoda</taxon>
        <taxon>Crustacea</taxon>
        <taxon>Multicrustacea</taxon>
        <taxon>Malacostraca</taxon>
        <taxon>Eumalacostraca</taxon>
        <taxon>Eucarida</taxon>
        <taxon>Decapoda</taxon>
        <taxon>Pleocyemata</taxon>
        <taxon>Brachyura</taxon>
        <taxon>Eubrachyura</taxon>
        <taxon>Majoidea</taxon>
        <taxon>Majidae</taxon>
        <taxon>Chionoecetes</taxon>
    </lineage>
</organism>
<gene>
    <name evidence="1" type="ORF">GWK47_052508</name>
</gene>
<evidence type="ECO:0000313" key="2">
    <source>
        <dbReference type="Proteomes" id="UP000770661"/>
    </source>
</evidence>
<reference evidence="1" key="1">
    <citation type="submission" date="2020-07" db="EMBL/GenBank/DDBJ databases">
        <title>The High-quality genome of the commercially important snow crab, Chionoecetes opilio.</title>
        <authorList>
            <person name="Jeong J.-H."/>
            <person name="Ryu S."/>
        </authorList>
    </citation>
    <scope>NUCLEOTIDE SEQUENCE</scope>
    <source>
        <strain evidence="1">MADBK_172401_WGS</strain>
        <tissue evidence="1">Digestive gland</tissue>
    </source>
</reference>
<sequence length="170" mass="18105">MPLQVERSPAPYLDGKTLVPQGQQGVGRPLQGAGALFYGFHFPRVGRRANKHLASLTRYGSPVRLIPGQRGWAGTTPFSASNTASVAASPGCTGHQQRVLTCTHSSTPTAASHKGRCSSPAELLQPRCPTLGPPASRSSALRRWWECSPCLAATPAVQLCKVQREILNPV</sequence>
<accession>A0A8J4Y7X9</accession>
<protein>
    <submittedName>
        <fullName evidence="1">Uncharacterized protein</fullName>
    </submittedName>
</protein>